<organism evidence="1 2">
    <name type="scientific">Araneus ventricosus</name>
    <name type="common">Orbweaver spider</name>
    <name type="synonym">Epeira ventricosa</name>
    <dbReference type="NCBI Taxonomy" id="182803"/>
    <lineage>
        <taxon>Eukaryota</taxon>
        <taxon>Metazoa</taxon>
        <taxon>Ecdysozoa</taxon>
        <taxon>Arthropoda</taxon>
        <taxon>Chelicerata</taxon>
        <taxon>Arachnida</taxon>
        <taxon>Araneae</taxon>
        <taxon>Araneomorphae</taxon>
        <taxon>Entelegynae</taxon>
        <taxon>Araneoidea</taxon>
        <taxon>Araneidae</taxon>
        <taxon>Araneus</taxon>
    </lineage>
</organism>
<gene>
    <name evidence="1" type="ORF">AVEN_100097_1</name>
</gene>
<feature type="non-terminal residue" evidence="1">
    <location>
        <position position="96"/>
    </location>
</feature>
<accession>A0A4Y2QXF2</accession>
<evidence type="ECO:0000313" key="2">
    <source>
        <dbReference type="Proteomes" id="UP000499080"/>
    </source>
</evidence>
<evidence type="ECO:0008006" key="3">
    <source>
        <dbReference type="Google" id="ProtNLM"/>
    </source>
</evidence>
<dbReference type="EMBL" id="BGPR01015117">
    <property type="protein sequence ID" value="GBN68057.1"/>
    <property type="molecule type" value="Genomic_DNA"/>
</dbReference>
<name>A0A4Y2QXF2_ARAVE</name>
<dbReference type="Proteomes" id="UP000499080">
    <property type="component" value="Unassembled WGS sequence"/>
</dbReference>
<keyword evidence="2" id="KW-1185">Reference proteome</keyword>
<protein>
    <recommendedName>
        <fullName evidence="3">Mos1 transposase HTH domain-containing protein</fullName>
    </recommendedName>
</protein>
<sequence>MSRPSIVKWCQQFEDGRGNLTDEESQGRPTTVSKDIRHGAAGGRYYSQLWQKQNVIVLRKDLKANGTPGFVVVRCSIRSRNPKGKSIPSLVMSTFN</sequence>
<reference evidence="1 2" key="1">
    <citation type="journal article" date="2019" name="Sci. Rep.">
        <title>Orb-weaving spider Araneus ventricosus genome elucidates the spidroin gene catalogue.</title>
        <authorList>
            <person name="Kono N."/>
            <person name="Nakamura H."/>
            <person name="Ohtoshi R."/>
            <person name="Moran D.A.P."/>
            <person name="Shinohara A."/>
            <person name="Yoshida Y."/>
            <person name="Fujiwara M."/>
            <person name="Mori M."/>
            <person name="Tomita M."/>
            <person name="Arakawa K."/>
        </authorList>
    </citation>
    <scope>NUCLEOTIDE SEQUENCE [LARGE SCALE GENOMIC DNA]</scope>
</reference>
<dbReference type="AlphaFoldDB" id="A0A4Y2QXF2"/>
<comment type="caution">
    <text evidence="1">The sequence shown here is derived from an EMBL/GenBank/DDBJ whole genome shotgun (WGS) entry which is preliminary data.</text>
</comment>
<evidence type="ECO:0000313" key="1">
    <source>
        <dbReference type="EMBL" id="GBN68057.1"/>
    </source>
</evidence>
<proteinExistence type="predicted"/>